<keyword evidence="2" id="KW-1185">Reference proteome</keyword>
<reference evidence="1" key="1">
    <citation type="submission" date="2023-04" db="EMBL/GenBank/DDBJ databases">
        <title>Draft Genome sequencing of Naganishia species isolated from polar environments using Oxford Nanopore Technology.</title>
        <authorList>
            <person name="Leo P."/>
            <person name="Venkateswaran K."/>
        </authorList>
    </citation>
    <scope>NUCLEOTIDE SEQUENCE</scope>
    <source>
        <strain evidence="1">MNA-CCFEE 5425</strain>
    </source>
</reference>
<evidence type="ECO:0000313" key="2">
    <source>
        <dbReference type="Proteomes" id="UP001243375"/>
    </source>
</evidence>
<evidence type="ECO:0000313" key="1">
    <source>
        <dbReference type="EMBL" id="KAJ9113632.1"/>
    </source>
</evidence>
<gene>
    <name evidence="1" type="ORF">QFC22_005940</name>
</gene>
<sequence length="1331" mass="139356">MTTQSVVSDTSSSSLYTGTGGKRPVLGMNGNAAGAASSGGGGGGSASGSGHGHVGPSGGAKQQRPHRFNPQQAQTFHPQQNYATSHQYGGPNVNHHHGFATQQQHQQQQQHSYGGAGGGNFVPSGAAPNGYGGYEFVPAQQQGGYMQHQYGGTAGYGQMAHTGGPAAGYFYQPGNAMMGMGMNMGMGPAGAGLNSVAPGYQGMMMAGPGMQPSGMNYGGPPAPGLAMGMGGMQNGGGGGARFPPTFTPQSQHALPQHGSFGNAPAGQGMAGANGNGLSATSPYPAYQHASSPNATSSSVTSPSLSNTTANTVTTPATTATTTATVGSINGRVSSPPNHAAGAPNSGAIHHGGYMDQNPYAHLHQQHANHPHHNPYASMQAGSGPSAAASSMPLGMTPAYGNGGLYQPYGPPHPQQAMQNGPSGGAMSPAHMHAPVHSLSATPKMNHRVTYGYPVLPNTVTRKPSVVISAHDSGISMSGSQATGRPLSASENGSHNVDNSVVDEESESEVDGEEPSDSEPVFASINQAVAGAKKAKKSKRKAHVEEVKVSSPPTDKSAVADKQQVESTTEASAAKSDNTPAVTEHQPQITETFTEELEGFNDDPSGSRPIIIQWIASARPHPIETAPGVVFNKRTAIPDRLYPIINTWDQIEPKGKSAKGKGKMRSQDQAVRLRRRRRSGKGVDLEFGEVTLAVLAEVEEAKEDASASQPSVPTATTTEEDATSRVQEASIPAEEVKPEIAENEVEAKQTAPKDEDSGTSAAPAESITASEKPAAPSVPTPSTSPVPPVAKAAPKSWAALLRGPASKSAPSTPAALATPPSPVPSSNITSETLAQSAVVEEVAGANENQSPKKVIVAEAAPGTTIPAPPSKPTNAWGARPVIVPDQLDLGRLLAEGLDERTRASLKKVTSVPRGLINTGNMCFANSILQVLAYCVPFATLLEELGRRSIADLGRRTPLTEALIVFLREFAATNSQSSAPSSSSAAPINQPSDMEKQRAQSGSAIREPFVPAFVYEAMKENKRFDSMRRGHQEDAEEFFGFLLETVHEEFLYMQSRYESRNTGGGYGRVTAKAGAVAGEDSDEREVARPVSPGAAGGDGWLEVGKKQKVNVVRTTESKDSAVSRLFGGKLRSVLHTPGQKDSITLEPYQPLQLDISAPNVHTITDALLHLHEPEVIPGVWSASKGVNVDATKQVFVENVPPILILHLKRFLYDAEQQRVVKKSKPVAYASELTIPNEVLSPARRVQGKSLRYKLFGVVYHHGTSATGGHYTAAVLRQDGSGWLHLDDESVEQVAEDQVVVSKDAAERGGSSGGEIGRAKREKCAYLLFYQRID</sequence>
<name>A0ACC2WPS8_9TREE</name>
<comment type="caution">
    <text evidence="1">The sequence shown here is derived from an EMBL/GenBank/DDBJ whole genome shotgun (WGS) entry which is preliminary data.</text>
</comment>
<accession>A0ACC2WPS8</accession>
<organism evidence="1 2">
    <name type="scientific">Naganishia vaughanmartiniae</name>
    <dbReference type="NCBI Taxonomy" id="1424756"/>
    <lineage>
        <taxon>Eukaryota</taxon>
        <taxon>Fungi</taxon>
        <taxon>Dikarya</taxon>
        <taxon>Basidiomycota</taxon>
        <taxon>Agaricomycotina</taxon>
        <taxon>Tremellomycetes</taxon>
        <taxon>Filobasidiales</taxon>
        <taxon>Filobasidiaceae</taxon>
        <taxon>Naganishia</taxon>
    </lineage>
</organism>
<protein>
    <submittedName>
        <fullName evidence="1">Uncharacterized protein</fullName>
    </submittedName>
</protein>
<dbReference type="EMBL" id="JASBWU010000021">
    <property type="protein sequence ID" value="KAJ9113632.1"/>
    <property type="molecule type" value="Genomic_DNA"/>
</dbReference>
<proteinExistence type="predicted"/>
<dbReference type="Proteomes" id="UP001243375">
    <property type="component" value="Unassembled WGS sequence"/>
</dbReference>